<dbReference type="Pfam" id="PF02518">
    <property type="entry name" value="HATPase_c"/>
    <property type="match status" value="1"/>
</dbReference>
<accession>A0A841SZZ5</accession>
<comment type="catalytic activity">
    <reaction evidence="1">
        <text>ATP + protein L-histidine = ADP + protein N-phospho-L-histidine.</text>
        <dbReference type="EC" id="2.7.13.3"/>
    </reaction>
</comment>
<dbReference type="Proteomes" id="UP000535838">
    <property type="component" value="Unassembled WGS sequence"/>
</dbReference>
<comment type="caution">
    <text evidence="10">The sequence shown here is derived from an EMBL/GenBank/DDBJ whole genome shotgun (WGS) entry which is preliminary data.</text>
</comment>
<dbReference type="EC" id="2.7.13.3" evidence="2"/>
<keyword evidence="7" id="KW-0902">Two-component regulatory system</keyword>
<dbReference type="RefSeq" id="WP_185122689.1">
    <property type="nucleotide sequence ID" value="NZ_JACJVQ010000023.1"/>
</dbReference>
<evidence type="ECO:0000256" key="8">
    <source>
        <dbReference type="SAM" id="Coils"/>
    </source>
</evidence>
<name>A0A841SZZ5_9BACL</name>
<dbReference type="Pfam" id="PF07730">
    <property type="entry name" value="HisKA_3"/>
    <property type="match status" value="1"/>
</dbReference>
<evidence type="ECO:0000256" key="1">
    <source>
        <dbReference type="ARBA" id="ARBA00000085"/>
    </source>
</evidence>
<dbReference type="InterPro" id="IPR003018">
    <property type="entry name" value="GAF"/>
</dbReference>
<keyword evidence="8" id="KW-0175">Coiled coil</keyword>
<evidence type="ECO:0000256" key="4">
    <source>
        <dbReference type="ARBA" id="ARBA00022741"/>
    </source>
</evidence>
<dbReference type="SUPFAM" id="SSF55781">
    <property type="entry name" value="GAF domain-like"/>
    <property type="match status" value="1"/>
</dbReference>
<dbReference type="EMBL" id="JACJVQ010000023">
    <property type="protein sequence ID" value="MBB6637474.1"/>
    <property type="molecule type" value="Genomic_DNA"/>
</dbReference>
<evidence type="ECO:0000313" key="10">
    <source>
        <dbReference type="EMBL" id="MBB6637474.1"/>
    </source>
</evidence>
<evidence type="ECO:0000256" key="3">
    <source>
        <dbReference type="ARBA" id="ARBA00022679"/>
    </source>
</evidence>
<dbReference type="PANTHER" id="PTHR24421">
    <property type="entry name" value="NITRATE/NITRITE SENSOR PROTEIN NARX-RELATED"/>
    <property type="match status" value="1"/>
</dbReference>
<dbReference type="PROSITE" id="PS50109">
    <property type="entry name" value="HIS_KIN"/>
    <property type="match status" value="1"/>
</dbReference>
<dbReference type="InterPro" id="IPR050482">
    <property type="entry name" value="Sensor_HK_TwoCompSys"/>
</dbReference>
<dbReference type="Gene3D" id="3.30.565.10">
    <property type="entry name" value="Histidine kinase-like ATPase, C-terminal domain"/>
    <property type="match status" value="1"/>
</dbReference>
<dbReference type="CDD" id="cd16917">
    <property type="entry name" value="HATPase_UhpB-NarQ-NarX-like"/>
    <property type="match status" value="1"/>
</dbReference>
<dbReference type="Gene3D" id="3.30.450.40">
    <property type="match status" value="1"/>
</dbReference>
<reference evidence="10 11" key="1">
    <citation type="submission" date="2020-08" db="EMBL/GenBank/DDBJ databases">
        <title>Cohnella phylogeny.</title>
        <authorList>
            <person name="Dunlap C."/>
        </authorList>
    </citation>
    <scope>NUCLEOTIDE SEQUENCE [LARGE SCALE GENOMIC DNA]</scope>
    <source>
        <strain evidence="10 11">DSM 25241</strain>
    </source>
</reference>
<organism evidence="10 11">
    <name type="scientific">Cohnella thailandensis</name>
    <dbReference type="NCBI Taxonomy" id="557557"/>
    <lineage>
        <taxon>Bacteria</taxon>
        <taxon>Bacillati</taxon>
        <taxon>Bacillota</taxon>
        <taxon>Bacilli</taxon>
        <taxon>Bacillales</taxon>
        <taxon>Paenibacillaceae</taxon>
        <taxon>Cohnella</taxon>
    </lineage>
</organism>
<dbReference type="GO" id="GO:0046983">
    <property type="term" value="F:protein dimerization activity"/>
    <property type="evidence" value="ECO:0007669"/>
    <property type="project" value="InterPro"/>
</dbReference>
<dbReference type="SMART" id="SM00387">
    <property type="entry name" value="HATPase_c"/>
    <property type="match status" value="1"/>
</dbReference>
<dbReference type="GO" id="GO:0005524">
    <property type="term" value="F:ATP binding"/>
    <property type="evidence" value="ECO:0007669"/>
    <property type="project" value="UniProtKB-KW"/>
</dbReference>
<dbReference type="InterPro" id="IPR036890">
    <property type="entry name" value="HATPase_C_sf"/>
</dbReference>
<dbReference type="InterPro" id="IPR011712">
    <property type="entry name" value="Sig_transdc_His_kin_sub3_dim/P"/>
</dbReference>
<gene>
    <name evidence="10" type="ORF">H7B67_25375</name>
</gene>
<keyword evidence="6" id="KW-0067">ATP-binding</keyword>
<dbReference type="GO" id="GO:0000155">
    <property type="term" value="F:phosphorelay sensor kinase activity"/>
    <property type="evidence" value="ECO:0007669"/>
    <property type="project" value="InterPro"/>
</dbReference>
<evidence type="ECO:0000259" key="9">
    <source>
        <dbReference type="PROSITE" id="PS50109"/>
    </source>
</evidence>
<dbReference type="GO" id="GO:0016020">
    <property type="term" value="C:membrane"/>
    <property type="evidence" value="ECO:0007669"/>
    <property type="project" value="InterPro"/>
</dbReference>
<dbReference type="SMART" id="SM00065">
    <property type="entry name" value="GAF"/>
    <property type="match status" value="1"/>
</dbReference>
<feature type="coiled-coil region" evidence="8">
    <location>
        <begin position="345"/>
        <end position="372"/>
    </location>
</feature>
<evidence type="ECO:0000256" key="6">
    <source>
        <dbReference type="ARBA" id="ARBA00022840"/>
    </source>
</evidence>
<dbReference type="InterPro" id="IPR005467">
    <property type="entry name" value="His_kinase_dom"/>
</dbReference>
<protein>
    <recommendedName>
        <fullName evidence="2">histidine kinase</fullName>
        <ecNumber evidence="2">2.7.13.3</ecNumber>
    </recommendedName>
</protein>
<dbReference type="AlphaFoldDB" id="A0A841SZZ5"/>
<dbReference type="PANTHER" id="PTHR24421:SF40">
    <property type="entry name" value="SENSOR HISTIDINE KINASE YHCY"/>
    <property type="match status" value="1"/>
</dbReference>
<keyword evidence="4" id="KW-0547">Nucleotide-binding</keyword>
<feature type="domain" description="Histidine kinase" evidence="9">
    <location>
        <begin position="360"/>
        <end position="553"/>
    </location>
</feature>
<keyword evidence="5 10" id="KW-0418">Kinase</keyword>
<sequence>MDQRDLRIQELTTLKTIAETLNESNDMSSMLNVVLEKLLELTGLTAGWMFIVDERGTYEFAAGSGLPPGLSYRDAEPMRSGSCWCLNRYGDGRLKNAVNIMNCKRIENAAACDWGDTCGITHHATVPLRSGNKRFGLLNVAAPDKIRFEKEELALLQAVAYQIGSAIERMRLYAAEQRRASLFAKLGEYGSALGAEAARAKERAGLWKHAMELIGCRFDWPSAALLEPTGGDLTVRAIYAEGRTIVPQLQMAMDVMDWHEDKSVKLSAAPIPQEEAMKLADWLVCQGLLPRVAQAAASRVVLPGKGAAGILLIGYDQPSDLYRTDAEAIEALAGQIGVTFERVRTEENRREIARLEERNKLARDLHDSVNQTLFSLGMMSRGAASLLSSGQEALLVETLQDMQGLSQRALKEMRELIMQLRPSGLEEGLATGLRQYGERLKLSVRTQVNGVMELPRTVEEALWRIGQEAINNVSKHSGATEVEVRLLLQPKEAVLRITDHGRGIAPKRLAEWKRDSMGLSSMRERAEALGGRFALHSGVKSGTTIEAIIPLAGAESL</sequence>
<evidence type="ECO:0000256" key="5">
    <source>
        <dbReference type="ARBA" id="ARBA00022777"/>
    </source>
</evidence>
<dbReference type="Pfam" id="PF13185">
    <property type="entry name" value="GAF_2"/>
    <property type="match status" value="1"/>
</dbReference>
<evidence type="ECO:0000313" key="11">
    <source>
        <dbReference type="Proteomes" id="UP000535838"/>
    </source>
</evidence>
<dbReference type="InterPro" id="IPR003594">
    <property type="entry name" value="HATPase_dom"/>
</dbReference>
<proteinExistence type="predicted"/>
<evidence type="ECO:0000256" key="7">
    <source>
        <dbReference type="ARBA" id="ARBA00023012"/>
    </source>
</evidence>
<dbReference type="InterPro" id="IPR029016">
    <property type="entry name" value="GAF-like_dom_sf"/>
</dbReference>
<dbReference type="SUPFAM" id="SSF55874">
    <property type="entry name" value="ATPase domain of HSP90 chaperone/DNA topoisomerase II/histidine kinase"/>
    <property type="match status" value="1"/>
</dbReference>
<evidence type="ECO:0000256" key="2">
    <source>
        <dbReference type="ARBA" id="ARBA00012438"/>
    </source>
</evidence>
<keyword evidence="3" id="KW-0808">Transferase</keyword>
<dbReference type="Gene3D" id="1.20.5.1930">
    <property type="match status" value="1"/>
</dbReference>
<keyword evidence="11" id="KW-1185">Reference proteome</keyword>